<dbReference type="Proteomes" id="UP001598112">
    <property type="component" value="Unassembled WGS sequence"/>
</dbReference>
<dbReference type="Pfam" id="PF02321">
    <property type="entry name" value="OEP"/>
    <property type="match status" value="2"/>
</dbReference>
<reference evidence="3 4" key="1">
    <citation type="submission" date="2024-03" db="EMBL/GenBank/DDBJ databases">
        <title>Aquirufa genome sequencing.</title>
        <authorList>
            <person name="Pitt A."/>
            <person name="Hahn M.W."/>
        </authorList>
    </citation>
    <scope>NUCLEOTIDE SEQUENCE [LARGE SCALE GENOMIC DNA]</scope>
    <source>
        <strain evidence="3 4">KTFRIE-69F</strain>
    </source>
</reference>
<dbReference type="PANTHER" id="PTHR30203:SF23">
    <property type="entry name" value="OUTER MEMBRANE EFFLUX PROTEIN"/>
    <property type="match status" value="1"/>
</dbReference>
<comment type="similarity">
    <text evidence="1">Belongs to the outer membrane factor (OMF) (TC 1.B.17) family.</text>
</comment>
<protein>
    <submittedName>
        <fullName evidence="3">TolC family protein</fullName>
    </submittedName>
</protein>
<dbReference type="EMBL" id="JBBKXY010000001">
    <property type="protein sequence ID" value="MFD3292943.1"/>
    <property type="molecule type" value="Genomic_DNA"/>
</dbReference>
<dbReference type="PANTHER" id="PTHR30203">
    <property type="entry name" value="OUTER MEMBRANE CATION EFFLUX PROTEIN"/>
    <property type="match status" value="1"/>
</dbReference>
<evidence type="ECO:0000256" key="1">
    <source>
        <dbReference type="ARBA" id="ARBA00007613"/>
    </source>
</evidence>
<sequence length="430" mass="48202">MRKIALLTLLALTAQAQTNRELNTLVQQVLTYSPIIKAQKTQLQAGEIKTQIQGSYAKPIVAYEAGITRIDPVSKVTFATGGVPSVLQFQPNMNYNTNFVASQTLYDWGKNKSTIDKILLETRLSQTQIDQTAFGLAFQIATVYHQILFLQNVVTIQKAELGRINSHKAIVENQIKLGEALELDVMGLRIRAQNQETKITETETQIDKLIDFLQTQSGQKGLKEQIKAILQANTTKGGIDQHPSILSLEAEKSVFEQEIAIQSKASTPTLAGSATLGVRNGYLPRINGEVPAFEDDFKLNSLVGIKLTVPIYSGKRASMQQSLAKIQQERIAFQKDDTQTKLAYELRQGQANLSLIQDKLATQKKVIDQAKYAYQLGEARYKEGTIKQLELDQIQNLLEEAQLQEENFKFQFNLQQLDLLKTQGVKFWEL</sequence>
<dbReference type="InterPro" id="IPR003423">
    <property type="entry name" value="OMP_efflux"/>
</dbReference>
<feature type="signal peptide" evidence="2">
    <location>
        <begin position="1"/>
        <end position="16"/>
    </location>
</feature>
<keyword evidence="2" id="KW-0732">Signal</keyword>
<dbReference type="SUPFAM" id="SSF56954">
    <property type="entry name" value="Outer membrane efflux proteins (OEP)"/>
    <property type="match status" value="1"/>
</dbReference>
<proteinExistence type="inferred from homology"/>
<dbReference type="Gene3D" id="1.20.1600.10">
    <property type="entry name" value="Outer membrane efflux proteins (OEP)"/>
    <property type="match status" value="1"/>
</dbReference>
<evidence type="ECO:0000256" key="2">
    <source>
        <dbReference type="SAM" id="SignalP"/>
    </source>
</evidence>
<accession>A0ABW6D7E6</accession>
<dbReference type="RefSeq" id="WP_377978246.1">
    <property type="nucleotide sequence ID" value="NZ_JBBKXY010000001.1"/>
</dbReference>
<evidence type="ECO:0000313" key="4">
    <source>
        <dbReference type="Proteomes" id="UP001598112"/>
    </source>
</evidence>
<name>A0ABW6D7E6_9BACT</name>
<gene>
    <name evidence="3" type="ORF">SKC35_04525</name>
</gene>
<dbReference type="InterPro" id="IPR010131">
    <property type="entry name" value="MdtP/NodT-like"/>
</dbReference>
<feature type="chain" id="PRO_5045380255" evidence="2">
    <location>
        <begin position="17"/>
        <end position="430"/>
    </location>
</feature>
<evidence type="ECO:0000313" key="3">
    <source>
        <dbReference type="EMBL" id="MFD3292943.1"/>
    </source>
</evidence>
<comment type="caution">
    <text evidence="3">The sequence shown here is derived from an EMBL/GenBank/DDBJ whole genome shotgun (WGS) entry which is preliminary data.</text>
</comment>
<organism evidence="3 4">
    <name type="scientific">Aquirufa originis</name>
    <dbReference type="NCBI Taxonomy" id="3096514"/>
    <lineage>
        <taxon>Bacteria</taxon>
        <taxon>Pseudomonadati</taxon>
        <taxon>Bacteroidota</taxon>
        <taxon>Cytophagia</taxon>
        <taxon>Cytophagales</taxon>
        <taxon>Flectobacillaceae</taxon>
        <taxon>Aquirufa</taxon>
    </lineage>
</organism>
<keyword evidence="4" id="KW-1185">Reference proteome</keyword>